<dbReference type="SUPFAM" id="SSF88659">
    <property type="entry name" value="Sigma3 and sigma4 domains of RNA polymerase sigma factors"/>
    <property type="match status" value="1"/>
</dbReference>
<evidence type="ECO:0000313" key="9">
    <source>
        <dbReference type="EMBL" id="MDY3561152.1"/>
    </source>
</evidence>
<evidence type="ECO:0000256" key="4">
    <source>
        <dbReference type="ARBA" id="ARBA00023125"/>
    </source>
</evidence>
<keyword evidence="4 6" id="KW-0238">DNA-binding</keyword>
<dbReference type="Proteomes" id="UP001272242">
    <property type="component" value="Unassembled WGS sequence"/>
</dbReference>
<dbReference type="Pfam" id="PF08281">
    <property type="entry name" value="Sigma70_r4_2"/>
    <property type="match status" value="1"/>
</dbReference>
<dbReference type="Pfam" id="PF04542">
    <property type="entry name" value="Sigma70_r2"/>
    <property type="match status" value="1"/>
</dbReference>
<evidence type="ECO:0000256" key="5">
    <source>
        <dbReference type="ARBA" id="ARBA00023163"/>
    </source>
</evidence>
<evidence type="ECO:0000313" key="10">
    <source>
        <dbReference type="Proteomes" id="UP001272242"/>
    </source>
</evidence>
<keyword evidence="3 6" id="KW-0731">Sigma factor</keyword>
<feature type="domain" description="RNA polymerase sigma factor 70 region 4 type 2" evidence="8">
    <location>
        <begin position="134"/>
        <end position="184"/>
    </location>
</feature>
<keyword evidence="2 6" id="KW-0805">Transcription regulation</keyword>
<comment type="similarity">
    <text evidence="1 6">Belongs to the sigma-70 factor family. ECF subfamily.</text>
</comment>
<dbReference type="InterPro" id="IPR013324">
    <property type="entry name" value="RNA_pol_sigma_r3/r4-like"/>
</dbReference>
<reference evidence="10" key="1">
    <citation type="journal article" date="2023" name="Mar. Drugs">
        <title>Gemmata algarum, a Novel Planctomycete Isolated from an Algal Mat, Displays Antimicrobial Activity.</title>
        <authorList>
            <person name="Kumar G."/>
            <person name="Kallscheuer N."/>
            <person name="Kashif M."/>
            <person name="Ahamad S."/>
            <person name="Jagadeeshwari U."/>
            <person name="Pannikurungottu S."/>
            <person name="Haufschild T."/>
            <person name="Kabuu M."/>
            <person name="Sasikala C."/>
            <person name="Jogler C."/>
            <person name="Ramana C."/>
        </authorList>
    </citation>
    <scope>NUCLEOTIDE SEQUENCE [LARGE SCALE GENOMIC DNA]</scope>
    <source>
        <strain evidence="10">JC673</strain>
    </source>
</reference>
<organism evidence="9 10">
    <name type="scientific">Gemmata algarum</name>
    <dbReference type="NCBI Taxonomy" id="2975278"/>
    <lineage>
        <taxon>Bacteria</taxon>
        <taxon>Pseudomonadati</taxon>
        <taxon>Planctomycetota</taxon>
        <taxon>Planctomycetia</taxon>
        <taxon>Gemmatales</taxon>
        <taxon>Gemmataceae</taxon>
        <taxon>Gemmata</taxon>
    </lineage>
</organism>
<dbReference type="InterPro" id="IPR039425">
    <property type="entry name" value="RNA_pol_sigma-70-like"/>
</dbReference>
<comment type="caution">
    <text evidence="9">The sequence shown here is derived from an EMBL/GenBank/DDBJ whole genome shotgun (WGS) entry which is preliminary data.</text>
</comment>
<proteinExistence type="inferred from homology"/>
<dbReference type="SUPFAM" id="SSF88946">
    <property type="entry name" value="Sigma2 domain of RNA polymerase sigma factors"/>
    <property type="match status" value="1"/>
</dbReference>
<evidence type="ECO:0000259" key="7">
    <source>
        <dbReference type="Pfam" id="PF04542"/>
    </source>
</evidence>
<evidence type="ECO:0000256" key="6">
    <source>
        <dbReference type="RuleBase" id="RU000716"/>
    </source>
</evidence>
<accession>A0ABU5F332</accession>
<dbReference type="InterPro" id="IPR007627">
    <property type="entry name" value="RNA_pol_sigma70_r2"/>
</dbReference>
<dbReference type="InterPro" id="IPR036388">
    <property type="entry name" value="WH-like_DNA-bd_sf"/>
</dbReference>
<dbReference type="Gene3D" id="1.10.10.10">
    <property type="entry name" value="Winged helix-like DNA-binding domain superfamily/Winged helix DNA-binding domain"/>
    <property type="match status" value="1"/>
</dbReference>
<dbReference type="NCBIfam" id="TIGR02937">
    <property type="entry name" value="sigma70-ECF"/>
    <property type="match status" value="1"/>
</dbReference>
<dbReference type="PANTHER" id="PTHR43133">
    <property type="entry name" value="RNA POLYMERASE ECF-TYPE SIGMA FACTO"/>
    <property type="match status" value="1"/>
</dbReference>
<evidence type="ECO:0000256" key="1">
    <source>
        <dbReference type="ARBA" id="ARBA00010641"/>
    </source>
</evidence>
<dbReference type="PANTHER" id="PTHR43133:SF8">
    <property type="entry name" value="RNA POLYMERASE SIGMA FACTOR HI_1459-RELATED"/>
    <property type="match status" value="1"/>
</dbReference>
<sequence>MTPTTDPTAEDRLPGADPGTWFERYGDYLYRFALARVRRAEAAEDLVQEALLAAWRNRAEFDGRSSERTWLTAILKRKAVDWLRKRVREQLREADGAADRFADDLFDRRGGWKTPPGLWGAVEPLDRAEFWATFRACLGKLPERMHTAFALRYLDEAAAGEVCRELGLTPSNLWVLLHRGRLRMWWCLSKNWFGEEPQEGDEP</sequence>
<evidence type="ECO:0000259" key="8">
    <source>
        <dbReference type="Pfam" id="PF08281"/>
    </source>
</evidence>
<evidence type="ECO:0000256" key="3">
    <source>
        <dbReference type="ARBA" id="ARBA00023082"/>
    </source>
</evidence>
<dbReference type="InterPro" id="IPR013249">
    <property type="entry name" value="RNA_pol_sigma70_r4_t2"/>
</dbReference>
<dbReference type="Gene3D" id="1.10.1740.10">
    <property type="match status" value="1"/>
</dbReference>
<keyword evidence="5 6" id="KW-0804">Transcription</keyword>
<feature type="domain" description="RNA polymerase sigma-70 region 2" evidence="7">
    <location>
        <begin position="22"/>
        <end position="88"/>
    </location>
</feature>
<name>A0ABU5F332_9BACT</name>
<dbReference type="InterPro" id="IPR000838">
    <property type="entry name" value="RNA_pol_sigma70_ECF_CS"/>
</dbReference>
<keyword evidence="10" id="KW-1185">Reference proteome</keyword>
<protein>
    <recommendedName>
        <fullName evidence="6">RNA polymerase sigma factor</fullName>
    </recommendedName>
</protein>
<dbReference type="RefSeq" id="WP_320687613.1">
    <property type="nucleotide sequence ID" value="NZ_JAXBLV010000189.1"/>
</dbReference>
<dbReference type="InterPro" id="IPR013325">
    <property type="entry name" value="RNA_pol_sigma_r2"/>
</dbReference>
<dbReference type="EMBL" id="JAXBLV010000189">
    <property type="protein sequence ID" value="MDY3561152.1"/>
    <property type="molecule type" value="Genomic_DNA"/>
</dbReference>
<evidence type="ECO:0000256" key="2">
    <source>
        <dbReference type="ARBA" id="ARBA00023015"/>
    </source>
</evidence>
<gene>
    <name evidence="9" type="ORF">R5W23_002413</name>
</gene>
<dbReference type="PROSITE" id="PS01063">
    <property type="entry name" value="SIGMA70_ECF"/>
    <property type="match status" value="1"/>
</dbReference>
<dbReference type="InterPro" id="IPR014284">
    <property type="entry name" value="RNA_pol_sigma-70_dom"/>
</dbReference>